<sequence length="506" mass="55412">MSSTSATANDATPHHNLPEFPQMMGHPRPLWMLFMTEFWERFSFYGMRWALTLYIVAQFFSGDSTGEAYANRTYGAYLALVYAAGLFGGYIADRLIGHQRSILIGAVVMGAGLFVMMVPNQQVFVLGLSLVIIGNGMFKPNISTMVGELYKQGDYRRDAGFTIFYMGINAGSFFSPILTGWLASVVTNTPLEQNYKVVFAAAGVGMALSFFWFWFGRRQLHGIGGPPAGAGGKRALSLVAGYLLLGVPLVYFLIAQLGATALAWVLLALFIGLAVMLLIEGMREGKVARDKVIAMLIIFTFNALFWMFFEQAGSSFNFLAEKIVHRDFGNWEFSIAWFQAVNPLAIIVLAPIVAWIWVRLGQRGAEPSIPRKFGLGLIGNGLAFLLLMYALTHLVDAQSKIPFWTLFMVYVIQSVGELCLSPIGLSMVTKLAPPRYVAFAMGGWFLSIANGNNFSGIFAGAVSGETGMTTTSALSGYTFGFWSLMAAGVLLFLIAPLINRLMHGIK</sequence>
<feature type="transmembrane region" description="Helical" evidence="10">
    <location>
        <begin position="42"/>
        <end position="62"/>
    </location>
</feature>
<dbReference type="PANTHER" id="PTHR23517">
    <property type="entry name" value="RESISTANCE PROTEIN MDTM, PUTATIVE-RELATED-RELATED"/>
    <property type="match status" value="1"/>
</dbReference>
<evidence type="ECO:0000313" key="11">
    <source>
        <dbReference type="EMBL" id="QBB71866.1"/>
    </source>
</evidence>
<keyword evidence="2 8" id="KW-0813">Transport</keyword>
<dbReference type="RefSeq" id="WP_129835296.1">
    <property type="nucleotide sequence ID" value="NZ_CP035704.1"/>
</dbReference>
<dbReference type="Gene3D" id="1.20.1250.20">
    <property type="entry name" value="MFS general substrate transporter like domains"/>
    <property type="match status" value="1"/>
</dbReference>
<feature type="transmembrane region" description="Helical" evidence="10">
    <location>
        <begin position="124"/>
        <end position="142"/>
    </location>
</feature>
<dbReference type="CDD" id="cd17346">
    <property type="entry name" value="MFS_DtpA_like"/>
    <property type="match status" value="1"/>
</dbReference>
<protein>
    <submittedName>
        <fullName evidence="11">Peptide MFS transporter</fullName>
    </submittedName>
</protein>
<dbReference type="InterPro" id="IPR050171">
    <property type="entry name" value="MFS_Transporters"/>
</dbReference>
<evidence type="ECO:0000256" key="8">
    <source>
        <dbReference type="RuleBase" id="RU003755"/>
    </source>
</evidence>
<feature type="transmembrane region" description="Helical" evidence="10">
    <location>
        <begin position="235"/>
        <end position="255"/>
    </location>
</feature>
<evidence type="ECO:0000256" key="5">
    <source>
        <dbReference type="ARBA" id="ARBA00022856"/>
    </source>
</evidence>
<gene>
    <name evidence="11" type="ORF">ELE36_16715</name>
</gene>
<dbReference type="GO" id="GO:0005886">
    <property type="term" value="C:plasma membrane"/>
    <property type="evidence" value="ECO:0007669"/>
    <property type="project" value="UniProtKB-SubCell"/>
</dbReference>
<reference evidence="11 12" key="1">
    <citation type="submission" date="2019-01" db="EMBL/GenBank/DDBJ databases">
        <title>Pseudolysobacter antarctica gen. nov., sp. nov., isolated from Fildes Peninsula, Antarctica.</title>
        <authorList>
            <person name="Wei Z."/>
            <person name="Peng F."/>
        </authorList>
    </citation>
    <scope>NUCLEOTIDE SEQUENCE [LARGE SCALE GENOMIC DNA]</scope>
    <source>
        <strain evidence="11 12">AQ6-296</strain>
    </source>
</reference>
<feature type="compositionally biased region" description="Polar residues" evidence="9">
    <location>
        <begin position="1"/>
        <end position="10"/>
    </location>
</feature>
<dbReference type="InterPro" id="IPR018456">
    <property type="entry name" value="PTR2_symporter_CS"/>
</dbReference>
<dbReference type="GO" id="GO:1904680">
    <property type="term" value="F:peptide transmembrane transporter activity"/>
    <property type="evidence" value="ECO:0007669"/>
    <property type="project" value="InterPro"/>
</dbReference>
<feature type="transmembrane region" description="Helical" evidence="10">
    <location>
        <begin position="101"/>
        <end position="118"/>
    </location>
</feature>
<evidence type="ECO:0000256" key="10">
    <source>
        <dbReference type="SAM" id="Phobius"/>
    </source>
</evidence>
<evidence type="ECO:0000256" key="7">
    <source>
        <dbReference type="ARBA" id="ARBA00023136"/>
    </source>
</evidence>
<feature type="transmembrane region" description="Helical" evidence="10">
    <location>
        <begin position="403"/>
        <end position="425"/>
    </location>
</feature>
<evidence type="ECO:0000256" key="9">
    <source>
        <dbReference type="SAM" id="MobiDB-lite"/>
    </source>
</evidence>
<keyword evidence="3" id="KW-1003">Cell membrane</keyword>
<evidence type="ECO:0000256" key="3">
    <source>
        <dbReference type="ARBA" id="ARBA00022475"/>
    </source>
</evidence>
<keyword evidence="5" id="KW-0571">Peptide transport</keyword>
<dbReference type="Pfam" id="PF00854">
    <property type="entry name" value="PTR2"/>
    <property type="match status" value="1"/>
</dbReference>
<dbReference type="OrthoDB" id="9772725at2"/>
<keyword evidence="12" id="KW-1185">Reference proteome</keyword>
<feature type="transmembrane region" description="Helical" evidence="10">
    <location>
        <begin position="437"/>
        <end position="459"/>
    </location>
</feature>
<dbReference type="Proteomes" id="UP000291562">
    <property type="component" value="Chromosome"/>
</dbReference>
<comment type="subcellular location">
    <subcellularLocation>
        <location evidence="1">Cell membrane</location>
        <topology evidence="1">Multi-pass membrane protein</topology>
    </subcellularLocation>
    <subcellularLocation>
        <location evidence="8">Membrane</location>
        <topology evidence="8">Multi-pass membrane protein</topology>
    </subcellularLocation>
</comment>
<feature type="transmembrane region" description="Helical" evidence="10">
    <location>
        <begin position="261"/>
        <end position="280"/>
    </location>
</feature>
<dbReference type="InterPro" id="IPR036259">
    <property type="entry name" value="MFS_trans_sf"/>
</dbReference>
<keyword evidence="6 10" id="KW-1133">Transmembrane helix</keyword>
<feature type="region of interest" description="Disordered" evidence="9">
    <location>
        <begin position="1"/>
        <end position="20"/>
    </location>
</feature>
<evidence type="ECO:0000256" key="1">
    <source>
        <dbReference type="ARBA" id="ARBA00004651"/>
    </source>
</evidence>
<feature type="transmembrane region" description="Helical" evidence="10">
    <location>
        <begin position="163"/>
        <end position="183"/>
    </location>
</feature>
<comment type="similarity">
    <text evidence="8">Belongs to the major facilitator superfamily. Proton-dependent oligopeptide transporter (POT/PTR) (TC 2.A.17) family.</text>
</comment>
<dbReference type="InterPro" id="IPR005279">
    <property type="entry name" value="Dipep/tripep_permease"/>
</dbReference>
<keyword evidence="7 10" id="KW-0472">Membrane</keyword>
<evidence type="ECO:0000256" key="6">
    <source>
        <dbReference type="ARBA" id="ARBA00022989"/>
    </source>
</evidence>
<accession>A0A411HN15</accession>
<dbReference type="GO" id="GO:0006857">
    <property type="term" value="P:oligopeptide transport"/>
    <property type="evidence" value="ECO:0007669"/>
    <property type="project" value="InterPro"/>
</dbReference>
<evidence type="ECO:0000256" key="2">
    <source>
        <dbReference type="ARBA" id="ARBA00022448"/>
    </source>
</evidence>
<dbReference type="SUPFAM" id="SSF103473">
    <property type="entry name" value="MFS general substrate transporter"/>
    <property type="match status" value="1"/>
</dbReference>
<dbReference type="PANTHER" id="PTHR23517:SF15">
    <property type="entry name" value="PROTON-DEPENDENT OLIGOPEPTIDE FAMILY TRANSPORT PROTEIN"/>
    <property type="match status" value="1"/>
</dbReference>
<dbReference type="AlphaFoldDB" id="A0A411HN15"/>
<feature type="transmembrane region" description="Helical" evidence="10">
    <location>
        <begin position="292"/>
        <end position="309"/>
    </location>
</feature>
<evidence type="ECO:0000256" key="4">
    <source>
        <dbReference type="ARBA" id="ARBA00022692"/>
    </source>
</evidence>
<feature type="transmembrane region" description="Helical" evidence="10">
    <location>
        <begin position="74"/>
        <end position="92"/>
    </location>
</feature>
<dbReference type="InterPro" id="IPR000109">
    <property type="entry name" value="POT_fam"/>
</dbReference>
<dbReference type="KEGG" id="xbc:ELE36_16715"/>
<keyword evidence="4 8" id="KW-0812">Transmembrane</keyword>
<feature type="transmembrane region" description="Helical" evidence="10">
    <location>
        <begin position="479"/>
        <end position="498"/>
    </location>
</feature>
<organism evidence="11 12">
    <name type="scientific">Pseudolysobacter antarcticus</name>
    <dbReference type="NCBI Taxonomy" id="2511995"/>
    <lineage>
        <taxon>Bacteria</taxon>
        <taxon>Pseudomonadati</taxon>
        <taxon>Pseudomonadota</taxon>
        <taxon>Gammaproteobacteria</taxon>
        <taxon>Lysobacterales</taxon>
        <taxon>Rhodanobacteraceae</taxon>
        <taxon>Pseudolysobacter</taxon>
    </lineage>
</organism>
<dbReference type="NCBIfam" id="TIGR00924">
    <property type="entry name" value="yjdL_sub1_fam"/>
    <property type="match status" value="1"/>
</dbReference>
<dbReference type="EMBL" id="CP035704">
    <property type="protein sequence ID" value="QBB71866.1"/>
    <property type="molecule type" value="Genomic_DNA"/>
</dbReference>
<name>A0A411HN15_9GAMM</name>
<feature type="transmembrane region" description="Helical" evidence="10">
    <location>
        <begin position="195"/>
        <end position="215"/>
    </location>
</feature>
<keyword evidence="5" id="KW-0653">Protein transport</keyword>
<dbReference type="PROSITE" id="PS01023">
    <property type="entry name" value="PTR2_2"/>
    <property type="match status" value="1"/>
</dbReference>
<evidence type="ECO:0000313" key="12">
    <source>
        <dbReference type="Proteomes" id="UP000291562"/>
    </source>
</evidence>
<proteinExistence type="inferred from homology"/>
<feature type="transmembrane region" description="Helical" evidence="10">
    <location>
        <begin position="373"/>
        <end position="391"/>
    </location>
</feature>
<feature type="transmembrane region" description="Helical" evidence="10">
    <location>
        <begin position="336"/>
        <end position="361"/>
    </location>
</feature>